<comment type="caution">
    <text evidence="1">The sequence shown here is derived from an EMBL/GenBank/DDBJ whole genome shotgun (WGS) entry which is preliminary data.</text>
</comment>
<dbReference type="InterPro" id="IPR029058">
    <property type="entry name" value="AB_hydrolase_fold"/>
</dbReference>
<gene>
    <name evidence="1" type="ORF">N7509_003024</name>
</gene>
<evidence type="ECO:0000313" key="1">
    <source>
        <dbReference type="EMBL" id="KAJ5409141.1"/>
    </source>
</evidence>
<organism evidence="1 2">
    <name type="scientific">Penicillium cosmopolitanum</name>
    <dbReference type="NCBI Taxonomy" id="1131564"/>
    <lineage>
        <taxon>Eukaryota</taxon>
        <taxon>Fungi</taxon>
        <taxon>Dikarya</taxon>
        <taxon>Ascomycota</taxon>
        <taxon>Pezizomycotina</taxon>
        <taxon>Eurotiomycetes</taxon>
        <taxon>Eurotiomycetidae</taxon>
        <taxon>Eurotiales</taxon>
        <taxon>Aspergillaceae</taxon>
        <taxon>Penicillium</taxon>
    </lineage>
</organism>
<dbReference type="RefSeq" id="XP_056493456.1">
    <property type="nucleotide sequence ID" value="XM_056627661.1"/>
</dbReference>
<sequence>MMDSFKIVEHTIAGQHIREHPHSVRGRQEAVLQLAIKQYIPLDDAHSIPDNAVTVIGVHGNGSPKELFEPFWEHLYAHLKKRSVPLRAIWIADVSNQGASGVLNEAVQGDTTPWYDHSRDLLHMVNHFRDKMPRPMIGVAHSMGCNQLFVTTSTPRNLTILLLIIPLRVHLSILHPRLLSTLILYEPIIFERGWGPMNPAKLVSRRQDLWETREKAETALRKIFQKWNPRVVDRLVQFGIRPLPTKLYNKQTNLNLPTSAVTLTTTRHQESWSYTIPNLEPESAGLDRLLLPDWDTEAERPYKFGRPEVWSCMRNLPFVRPSVLLAFGSRSYLSPPDERAAKLRKTGIGAGGSGGAAQGMVEQHVFEGASHTLVFEQIDESTEVAADWIRRWFQGWLADENILAEYQSKRSAMDMTKASEASVQTTLVQTGTKRPNAKL</sequence>
<reference evidence="1" key="2">
    <citation type="journal article" date="2023" name="IMA Fungus">
        <title>Comparative genomic study of the Penicillium genus elucidates a diverse pangenome and 15 lateral gene transfer events.</title>
        <authorList>
            <person name="Petersen C."/>
            <person name="Sorensen T."/>
            <person name="Nielsen M.R."/>
            <person name="Sondergaard T.E."/>
            <person name="Sorensen J.L."/>
            <person name="Fitzpatrick D.A."/>
            <person name="Frisvad J.C."/>
            <person name="Nielsen K.L."/>
        </authorList>
    </citation>
    <scope>NUCLEOTIDE SEQUENCE</scope>
    <source>
        <strain evidence="1">IBT 29677</strain>
    </source>
</reference>
<dbReference type="Gene3D" id="3.40.50.1820">
    <property type="entry name" value="alpha/beta hydrolase"/>
    <property type="match status" value="1"/>
</dbReference>
<dbReference type="EMBL" id="JAPZBU010000004">
    <property type="protein sequence ID" value="KAJ5409141.1"/>
    <property type="molecule type" value="Genomic_DNA"/>
</dbReference>
<reference evidence="1" key="1">
    <citation type="submission" date="2022-12" db="EMBL/GenBank/DDBJ databases">
        <authorList>
            <person name="Petersen C."/>
        </authorList>
    </citation>
    <scope>NUCLEOTIDE SEQUENCE</scope>
    <source>
        <strain evidence="1">IBT 29677</strain>
    </source>
</reference>
<accession>A0A9X0BDZ7</accession>
<dbReference type="GO" id="GO:0017000">
    <property type="term" value="P:antibiotic biosynthetic process"/>
    <property type="evidence" value="ECO:0007669"/>
    <property type="project" value="UniProtKB-ARBA"/>
</dbReference>
<proteinExistence type="predicted"/>
<dbReference type="AlphaFoldDB" id="A0A9X0BDZ7"/>
<protein>
    <submittedName>
        <fullName evidence="1">Toxin biosynthesis protein</fullName>
    </submittedName>
</protein>
<evidence type="ECO:0000313" key="2">
    <source>
        <dbReference type="Proteomes" id="UP001147747"/>
    </source>
</evidence>
<dbReference type="Proteomes" id="UP001147747">
    <property type="component" value="Unassembled WGS sequence"/>
</dbReference>
<dbReference type="GO" id="GO:0072330">
    <property type="term" value="P:monocarboxylic acid biosynthetic process"/>
    <property type="evidence" value="ECO:0007669"/>
    <property type="project" value="UniProtKB-ARBA"/>
</dbReference>
<dbReference type="SUPFAM" id="SSF53474">
    <property type="entry name" value="alpha/beta-Hydrolases"/>
    <property type="match status" value="1"/>
</dbReference>
<name>A0A9X0BDZ7_9EURO</name>
<dbReference type="GeneID" id="81366641"/>
<keyword evidence="2" id="KW-1185">Reference proteome</keyword>
<dbReference type="OrthoDB" id="94039at2759"/>